<evidence type="ECO:0000313" key="3">
    <source>
        <dbReference type="Proteomes" id="UP000253324"/>
    </source>
</evidence>
<dbReference type="Proteomes" id="UP000253324">
    <property type="component" value="Unassembled WGS sequence"/>
</dbReference>
<organism evidence="2 3">
    <name type="scientific">Phyllobacterium bourgognense</name>
    <dbReference type="NCBI Taxonomy" id="314236"/>
    <lineage>
        <taxon>Bacteria</taxon>
        <taxon>Pseudomonadati</taxon>
        <taxon>Pseudomonadota</taxon>
        <taxon>Alphaproteobacteria</taxon>
        <taxon>Hyphomicrobiales</taxon>
        <taxon>Phyllobacteriaceae</taxon>
        <taxon>Phyllobacterium</taxon>
    </lineage>
</organism>
<comment type="caution">
    <text evidence="2">The sequence shown here is derived from an EMBL/GenBank/DDBJ whole genome shotgun (WGS) entry which is preliminary data.</text>
</comment>
<feature type="transmembrane region" description="Helical" evidence="1">
    <location>
        <begin position="7"/>
        <end position="30"/>
    </location>
</feature>
<evidence type="ECO:0000313" key="2">
    <source>
        <dbReference type="EMBL" id="RCW87588.1"/>
    </source>
</evidence>
<name>A0A368Z731_9HYPH</name>
<reference evidence="2 3" key="1">
    <citation type="submission" date="2018-07" db="EMBL/GenBank/DDBJ databases">
        <title>Genomic Encyclopedia of Type Strains, Phase III (KMG-III): the genomes of soil and plant-associated and newly described type strains.</title>
        <authorList>
            <person name="Whitman W."/>
        </authorList>
    </citation>
    <scope>NUCLEOTIDE SEQUENCE [LARGE SCALE GENOMIC DNA]</scope>
    <source>
        <strain evidence="2 3">31-25a</strain>
    </source>
</reference>
<accession>A0A368Z731</accession>
<keyword evidence="3" id="KW-1185">Reference proteome</keyword>
<dbReference type="AlphaFoldDB" id="A0A368Z731"/>
<keyword evidence="1" id="KW-1133">Transmembrane helix</keyword>
<dbReference type="EMBL" id="QPJM01000001">
    <property type="protein sequence ID" value="RCW87588.1"/>
    <property type="molecule type" value="Genomic_DNA"/>
</dbReference>
<protein>
    <submittedName>
        <fullName evidence="2">Uncharacterized protein</fullName>
    </submittedName>
</protein>
<evidence type="ECO:0000256" key="1">
    <source>
        <dbReference type="SAM" id="Phobius"/>
    </source>
</evidence>
<sequence>MFELTDGAMLIVIAIATAIGAYIFFGISIVQLPAF</sequence>
<keyword evidence="1" id="KW-0472">Membrane</keyword>
<keyword evidence="1" id="KW-0812">Transmembrane</keyword>
<gene>
    <name evidence="2" type="ORF">C7476_101354</name>
</gene>
<proteinExistence type="predicted"/>